<organism evidence="3 4">
    <name type="scientific">Candidatus Dechloromonas phosphorivorans</name>
    <dbReference type="NCBI Taxonomy" id="2899244"/>
    <lineage>
        <taxon>Bacteria</taxon>
        <taxon>Pseudomonadati</taxon>
        <taxon>Pseudomonadota</taxon>
        <taxon>Betaproteobacteria</taxon>
        <taxon>Rhodocyclales</taxon>
        <taxon>Azonexaceae</taxon>
        <taxon>Dechloromonas</taxon>
    </lineage>
</organism>
<evidence type="ECO:0000256" key="1">
    <source>
        <dbReference type="SAM" id="MobiDB-lite"/>
    </source>
</evidence>
<feature type="region of interest" description="Disordered" evidence="1">
    <location>
        <begin position="43"/>
        <end position="64"/>
    </location>
</feature>
<proteinExistence type="predicted"/>
<evidence type="ECO:0000313" key="4">
    <source>
        <dbReference type="Proteomes" id="UP000739411"/>
    </source>
</evidence>
<name>A0A935MUT7_9RHOO</name>
<feature type="region of interest" description="Disordered" evidence="1">
    <location>
        <begin position="95"/>
        <end position="125"/>
    </location>
</feature>
<sequence length="125" mass="12822">MKKSIYSLLGCGAVSLFAFAGAAQAADVHSSIQAHLGDGSKAYASESWSAPQGAQGPIRSEMLTAGSASPNDLIQAHLGGDGVAHYVQMNMGKNDSWHAPQGAQGPIRNDSMHDGRLFPLSATGG</sequence>
<gene>
    <name evidence="3" type="ORF">IPJ38_19875</name>
</gene>
<protein>
    <submittedName>
        <fullName evidence="3">Uncharacterized protein</fullName>
    </submittedName>
</protein>
<reference evidence="3 4" key="1">
    <citation type="submission" date="2020-10" db="EMBL/GenBank/DDBJ databases">
        <title>Connecting structure to function with the recovery of over 1000 high-quality activated sludge metagenome-assembled genomes encoding full-length rRNA genes using long-read sequencing.</title>
        <authorList>
            <person name="Singleton C.M."/>
            <person name="Petriglieri F."/>
            <person name="Kristensen J.M."/>
            <person name="Kirkegaard R.H."/>
            <person name="Michaelsen T.Y."/>
            <person name="Andersen M.H."/>
            <person name="Karst S.M."/>
            <person name="Dueholm M.S."/>
            <person name="Nielsen P.H."/>
            <person name="Albertsen M."/>
        </authorList>
    </citation>
    <scope>NUCLEOTIDE SEQUENCE [LARGE SCALE GENOMIC DNA]</scope>
    <source>
        <strain evidence="3">EsbW_18-Q3-R4-48_BATAC.463</strain>
    </source>
</reference>
<dbReference type="Proteomes" id="UP000739411">
    <property type="component" value="Unassembled WGS sequence"/>
</dbReference>
<feature type="chain" id="PRO_5036883309" evidence="2">
    <location>
        <begin position="26"/>
        <end position="125"/>
    </location>
</feature>
<evidence type="ECO:0000256" key="2">
    <source>
        <dbReference type="SAM" id="SignalP"/>
    </source>
</evidence>
<dbReference type="EMBL" id="JADJMS010000047">
    <property type="protein sequence ID" value="MBK7417019.1"/>
    <property type="molecule type" value="Genomic_DNA"/>
</dbReference>
<accession>A0A935MUT7</accession>
<comment type="caution">
    <text evidence="3">The sequence shown here is derived from an EMBL/GenBank/DDBJ whole genome shotgun (WGS) entry which is preliminary data.</text>
</comment>
<feature type="signal peptide" evidence="2">
    <location>
        <begin position="1"/>
        <end position="25"/>
    </location>
</feature>
<dbReference type="AlphaFoldDB" id="A0A935MUT7"/>
<keyword evidence="2" id="KW-0732">Signal</keyword>
<evidence type="ECO:0000313" key="3">
    <source>
        <dbReference type="EMBL" id="MBK7417019.1"/>
    </source>
</evidence>